<dbReference type="Pfam" id="PF24877">
    <property type="entry name" value="ILV_EDD_C"/>
    <property type="match status" value="1"/>
</dbReference>
<keyword evidence="3 15" id="KW-0028">Amino-acid biosynthesis</keyword>
<evidence type="ECO:0000256" key="5">
    <source>
        <dbReference type="ARBA" id="ARBA00022723"/>
    </source>
</evidence>
<comment type="caution">
    <text evidence="18">The sequence shown here is derived from an EMBL/GenBank/DDBJ whole genome shotgun (WGS) entry which is preliminary data.</text>
</comment>
<accession>A0A150ITS5</accession>
<feature type="domain" description="Dihydroxy-acid/6-phosphogluconate dehydratase N-terminal" evidence="16">
    <location>
        <begin position="31"/>
        <end position="345"/>
    </location>
</feature>
<keyword evidence="8 15" id="KW-0411">Iron-sulfur</keyword>
<evidence type="ECO:0000259" key="17">
    <source>
        <dbReference type="Pfam" id="PF24877"/>
    </source>
</evidence>
<comment type="cofactor">
    <cofactor evidence="15">
        <name>[2Fe-2S] cluster</name>
        <dbReference type="ChEBI" id="CHEBI:190135"/>
    </cofactor>
    <text evidence="15">Binds 1 [2Fe-2S] cluster per subunit. This cluster acts as a Lewis acid cofactor.</text>
</comment>
<evidence type="ECO:0000256" key="2">
    <source>
        <dbReference type="ARBA" id="ARBA00006486"/>
    </source>
</evidence>
<proteinExistence type="inferred from homology"/>
<dbReference type="SUPFAM" id="SSF52016">
    <property type="entry name" value="LeuD/IlvD-like"/>
    <property type="match status" value="1"/>
</dbReference>
<dbReference type="PANTHER" id="PTHR43661">
    <property type="entry name" value="D-XYLONATE DEHYDRATASE"/>
    <property type="match status" value="1"/>
</dbReference>
<evidence type="ECO:0000256" key="10">
    <source>
        <dbReference type="ARBA" id="ARBA00023304"/>
    </source>
</evidence>
<evidence type="ECO:0000313" key="20">
    <source>
        <dbReference type="EMBL" id="KYC50748.1"/>
    </source>
</evidence>
<keyword evidence="10 15" id="KW-0100">Branched-chain amino acid biosynthesis</keyword>
<dbReference type="GO" id="GO:0000287">
    <property type="term" value="F:magnesium ion binding"/>
    <property type="evidence" value="ECO:0007669"/>
    <property type="project" value="UniProtKB-UniRule"/>
</dbReference>
<organism evidence="18 22">
    <name type="scientific">Candidatus Methanofastidiosum methylothiophilum</name>
    <dbReference type="NCBI Taxonomy" id="1705564"/>
    <lineage>
        <taxon>Archaea</taxon>
        <taxon>Methanobacteriati</taxon>
        <taxon>Methanobacteriota</taxon>
        <taxon>Stenosarchaea group</taxon>
        <taxon>Candidatus Methanofastidiosia</taxon>
        <taxon>Candidatus Methanofastidiosales</taxon>
        <taxon>Candidatus Methanofastidiosaceae</taxon>
        <taxon>Candidatus Methanofastidiosum</taxon>
    </lineage>
</organism>
<dbReference type="GO" id="GO:0051537">
    <property type="term" value="F:2 iron, 2 sulfur cluster binding"/>
    <property type="evidence" value="ECO:0007669"/>
    <property type="project" value="UniProtKB-UniRule"/>
</dbReference>
<keyword evidence="5 15" id="KW-0479">Metal-binding</keyword>
<evidence type="ECO:0000256" key="15">
    <source>
        <dbReference type="HAMAP-Rule" id="MF_00012"/>
    </source>
</evidence>
<dbReference type="PROSITE" id="PS00886">
    <property type="entry name" value="ILVD_EDD_1"/>
    <property type="match status" value="1"/>
</dbReference>
<dbReference type="GO" id="GO:0009097">
    <property type="term" value="P:isoleucine biosynthetic process"/>
    <property type="evidence" value="ECO:0007669"/>
    <property type="project" value="UniProtKB-UniRule"/>
</dbReference>
<dbReference type="InterPro" id="IPR037237">
    <property type="entry name" value="IlvD/EDD_N"/>
</dbReference>
<evidence type="ECO:0000256" key="8">
    <source>
        <dbReference type="ARBA" id="ARBA00023014"/>
    </source>
</evidence>
<evidence type="ECO:0000256" key="9">
    <source>
        <dbReference type="ARBA" id="ARBA00023239"/>
    </source>
</evidence>
<dbReference type="InterPro" id="IPR042096">
    <property type="entry name" value="Dihydro-acid_dehy_C"/>
</dbReference>
<dbReference type="InterPro" id="IPR004404">
    <property type="entry name" value="DihydroxyA_deHydtase"/>
</dbReference>
<name>A0A150ILR1_9EURY</name>
<evidence type="ECO:0000256" key="4">
    <source>
        <dbReference type="ARBA" id="ARBA00022714"/>
    </source>
</evidence>
<feature type="domain" description="Dihydroxy-acid/6-phosphogluconate dehydratase C-terminal" evidence="17">
    <location>
        <begin position="357"/>
        <end position="546"/>
    </location>
</feature>
<evidence type="ECO:0000256" key="13">
    <source>
        <dbReference type="ARBA" id="ARBA00029437"/>
    </source>
</evidence>
<dbReference type="Proteomes" id="UP000092403">
    <property type="component" value="Unassembled WGS sequence"/>
</dbReference>
<evidence type="ECO:0000313" key="22">
    <source>
        <dbReference type="Proteomes" id="UP000092401"/>
    </source>
</evidence>
<evidence type="ECO:0000256" key="3">
    <source>
        <dbReference type="ARBA" id="ARBA00022605"/>
    </source>
</evidence>
<comment type="similarity">
    <text evidence="2 15">Belongs to the IlvD/Edd family.</text>
</comment>
<comment type="caution">
    <text evidence="15">Lacks conserved residue(s) required for the propagation of feature annotation.</text>
</comment>
<evidence type="ECO:0000256" key="14">
    <source>
        <dbReference type="ARBA" id="ARBA00029490"/>
    </source>
</evidence>
<dbReference type="EMBL" id="LNJC01000008">
    <property type="protein sequence ID" value="KYC50748.1"/>
    <property type="molecule type" value="Genomic_DNA"/>
</dbReference>
<dbReference type="PROSITE" id="PS00887">
    <property type="entry name" value="ILVD_EDD_2"/>
    <property type="match status" value="1"/>
</dbReference>
<dbReference type="GO" id="GO:0004160">
    <property type="term" value="F:dihydroxy-acid dehydratase activity"/>
    <property type="evidence" value="ECO:0007669"/>
    <property type="project" value="UniProtKB-UniRule"/>
</dbReference>
<feature type="binding site" evidence="15">
    <location>
        <position position="78"/>
    </location>
    <ligand>
        <name>Mg(2+)</name>
        <dbReference type="ChEBI" id="CHEBI:18420"/>
    </ligand>
</feature>
<evidence type="ECO:0000313" key="19">
    <source>
        <dbReference type="EMBL" id="KYC48387.1"/>
    </source>
</evidence>
<dbReference type="PATRIC" id="fig|1706437.3.peg.401"/>
<comment type="pathway">
    <text evidence="13 15">Amino-acid biosynthesis; L-isoleucine biosynthesis; L-isoleucine from 2-oxobutanoate: step 3/4.</text>
</comment>
<evidence type="ECO:0000256" key="7">
    <source>
        <dbReference type="ARBA" id="ARBA00023004"/>
    </source>
</evidence>
<comment type="cofactor">
    <cofactor evidence="1 15">
        <name>Mg(2+)</name>
        <dbReference type="ChEBI" id="CHEBI:18420"/>
    </cofactor>
</comment>
<feature type="binding site" evidence="15">
    <location>
        <position position="440"/>
    </location>
    <ligand>
        <name>Mg(2+)</name>
        <dbReference type="ChEBI" id="CHEBI:18420"/>
    </ligand>
</feature>
<evidence type="ECO:0000259" key="16">
    <source>
        <dbReference type="Pfam" id="PF00920"/>
    </source>
</evidence>
<sequence>MRSSIIKEDIDKAGARGLLRADGLKDSDFKKPFIGVASAYSEIVPGHINLKKLTELVKKGIRDAGGIPFEFGIPGICDGIAMGHQGMRYSLPSRDIIADSVELMVSSHLFDGWIGVTNCDKITPGMLMAAGRVNIPAAIVTGGPMEPGEYNGKRLDLISIFEAIGSYKKGEMSEKELKEIEKRSCPGAGACAGLFTANSMACMTEALGLSIPGSATIHATDKRKEEVAYQTGKLVIELVKKDLKPKDIVTKKNFENAIRVDMGIGGSSNTVLHLPAVAHAFGINLPLTMFDKISKETPHLVNLRPGGPFFMRDFDDAGGIPQILIRLKDKLNLETKTIMGNTLGDVLKKVKVIKSDTIRNIENPYHKQGGIAILKGNLAPNGSVVKQTAVSEKIMKFEGKAKVFESEEDATKAILSGKIKPGMVVVIRYEGPKGGPGMREMLEPTSLIAGMGLTESVALITDGRFSGGTRGPCIGHVSPEAFEKGPIAAVKDGDTIIIDIPKRKLEVSLTAKEIEERLKVAKPPKKDIPGMLLRYRKLVSSSDKGAVLE</sequence>
<reference evidence="21 22" key="1">
    <citation type="journal article" date="2016" name="ISME J.">
        <title>Chasing the elusive Euryarchaeota class WSA2: genomes reveal a uniquely fastidious methyl-reducing methanogen.</title>
        <authorList>
            <person name="Nobu M.K."/>
            <person name="Narihiro T."/>
            <person name="Kuroda K."/>
            <person name="Mei R."/>
            <person name="Liu W.T."/>
        </authorList>
    </citation>
    <scope>NUCLEOTIDE SEQUENCE [LARGE SCALE GENOMIC DNA]</scope>
    <source>
        <strain evidence="18">B03fssc0709_Meth_Bin005</strain>
        <strain evidence="19">B15fssc0709_Meth_Bin003</strain>
        <strain evidence="20">BMIXfssc0709_Meth_Bin006</strain>
    </source>
</reference>
<evidence type="ECO:0000256" key="1">
    <source>
        <dbReference type="ARBA" id="ARBA00001946"/>
    </source>
</evidence>
<keyword evidence="7 15" id="KW-0408">Iron</keyword>
<dbReference type="GO" id="GO:0009099">
    <property type="term" value="P:L-valine biosynthetic process"/>
    <property type="evidence" value="ECO:0007669"/>
    <property type="project" value="UniProtKB-UniRule"/>
</dbReference>
<dbReference type="PATRIC" id="fig|1706436.3.peg.498"/>
<dbReference type="PANTHER" id="PTHR43661:SF3">
    <property type="entry name" value="D-XYLONATE DEHYDRATASE YAGF-RELATED"/>
    <property type="match status" value="1"/>
</dbReference>
<evidence type="ECO:0000313" key="18">
    <source>
        <dbReference type="EMBL" id="KYC45877.1"/>
    </source>
</evidence>
<dbReference type="HAMAP" id="MF_00012">
    <property type="entry name" value="IlvD"/>
    <property type="match status" value="1"/>
</dbReference>
<dbReference type="Pfam" id="PF00920">
    <property type="entry name" value="ILVD_EDD_N"/>
    <property type="match status" value="1"/>
</dbReference>
<dbReference type="SUPFAM" id="SSF143975">
    <property type="entry name" value="IlvD/EDD N-terminal domain-like"/>
    <property type="match status" value="1"/>
</dbReference>
<feature type="binding site" evidence="15">
    <location>
        <position position="120"/>
    </location>
    <ligand>
        <name>Mg(2+)</name>
        <dbReference type="ChEBI" id="CHEBI:18420"/>
    </ligand>
</feature>
<evidence type="ECO:0000256" key="6">
    <source>
        <dbReference type="ARBA" id="ARBA00022842"/>
    </source>
</evidence>
<dbReference type="EC" id="4.2.1.9" evidence="14 15"/>
<protein>
    <recommendedName>
        <fullName evidence="14 15">Dihydroxy-acid dehydratase</fullName>
        <shortName evidence="15">DAD</shortName>
        <ecNumber evidence="14 15">4.2.1.9</ecNumber>
    </recommendedName>
</protein>
<keyword evidence="9 15" id="KW-0456">Lyase</keyword>
<evidence type="ECO:0000256" key="11">
    <source>
        <dbReference type="ARBA" id="ARBA00029304"/>
    </source>
</evidence>
<evidence type="ECO:0000313" key="21">
    <source>
        <dbReference type="Proteomes" id="UP000091929"/>
    </source>
</evidence>
<dbReference type="Proteomes" id="UP000092401">
    <property type="component" value="Unassembled WGS sequence"/>
</dbReference>
<dbReference type="InterPro" id="IPR020558">
    <property type="entry name" value="DiOHA_6PGluconate_deHydtase_CS"/>
</dbReference>
<dbReference type="NCBIfam" id="NF002068">
    <property type="entry name" value="PRK00911.1"/>
    <property type="match status" value="1"/>
</dbReference>
<comment type="pathway">
    <text evidence="12 15">Amino-acid biosynthesis; L-valine biosynthesis; L-valine from pyruvate: step 3/4.</text>
</comment>
<keyword evidence="4 15" id="KW-0001">2Fe-2S</keyword>
<dbReference type="AlphaFoldDB" id="A0A150ILR1"/>
<evidence type="ECO:0000256" key="12">
    <source>
        <dbReference type="ARBA" id="ARBA00029436"/>
    </source>
</evidence>
<dbReference type="UniPathway" id="UPA00047">
    <property type="reaction ID" value="UER00057"/>
</dbReference>
<accession>A0A150ILR1</accession>
<comment type="function">
    <text evidence="15">Functions in the biosynthesis of branched-chain amino acids. Catalyzes the dehydration of (2R,3R)-2,3-dihydroxy-3-methylpentanoate (2,3-dihydroxy-3-methylvalerate) into 2-oxo-3-methylpentanoate (2-oxo-3-methylvalerate) and of (2R)-2,3-dihydroxy-3-methylbutanoate (2,3-dihydroxyisovalerate) into 2-oxo-3-methylbutanoate (2-oxoisovalerate), the penultimate precursor to L-isoleucine and L-valine, respectively.</text>
</comment>
<dbReference type="InterPro" id="IPR000581">
    <property type="entry name" value="ILV_EDD_N"/>
</dbReference>
<dbReference type="Gene3D" id="3.50.30.80">
    <property type="entry name" value="IlvD/EDD C-terminal domain-like"/>
    <property type="match status" value="1"/>
</dbReference>
<feature type="modified residue" description="N6-carboxylysine" evidence="15">
    <location>
        <position position="121"/>
    </location>
</feature>
<gene>
    <name evidence="15" type="primary">ilvD</name>
    <name evidence="18" type="ORF">APG10_00493</name>
    <name evidence="19" type="ORF">APG11_00400</name>
    <name evidence="20" type="ORF">APG12_00550</name>
</gene>
<dbReference type="NCBIfam" id="TIGR00110">
    <property type="entry name" value="ilvD"/>
    <property type="match status" value="1"/>
</dbReference>
<comment type="subunit">
    <text evidence="15">Homodimer.</text>
</comment>
<keyword evidence="6 15" id="KW-0460">Magnesium</keyword>
<dbReference type="PATRIC" id="fig|1706438.3.peg.552"/>
<feature type="binding site" description="via carbamate group" evidence="15">
    <location>
        <position position="121"/>
    </location>
    <ligand>
        <name>Mg(2+)</name>
        <dbReference type="ChEBI" id="CHEBI:18420"/>
    </ligand>
</feature>
<dbReference type="InterPro" id="IPR056740">
    <property type="entry name" value="ILV_EDD_C"/>
</dbReference>
<dbReference type="FunFam" id="3.50.30.80:FF:000001">
    <property type="entry name" value="Dihydroxy-acid dehydratase"/>
    <property type="match status" value="1"/>
</dbReference>
<comment type="catalytic activity">
    <reaction evidence="15">
        <text>(2R,3R)-2,3-dihydroxy-3-methylpentanoate = (S)-3-methyl-2-oxopentanoate + H2O</text>
        <dbReference type="Rhea" id="RHEA:27694"/>
        <dbReference type="ChEBI" id="CHEBI:15377"/>
        <dbReference type="ChEBI" id="CHEBI:35146"/>
        <dbReference type="ChEBI" id="CHEBI:49258"/>
        <dbReference type="EC" id="4.2.1.9"/>
    </reaction>
</comment>
<dbReference type="Proteomes" id="UP000091929">
    <property type="component" value="Unassembled WGS sequence"/>
</dbReference>
<comment type="catalytic activity">
    <reaction evidence="11">
        <text>(2R)-2,3-dihydroxy-3-methylbutanoate = 3-methyl-2-oxobutanoate + H2O</text>
        <dbReference type="Rhea" id="RHEA:24809"/>
        <dbReference type="ChEBI" id="CHEBI:11851"/>
        <dbReference type="ChEBI" id="CHEBI:15377"/>
        <dbReference type="ChEBI" id="CHEBI:49072"/>
        <dbReference type="EC" id="4.2.1.9"/>
    </reaction>
    <physiologicalReaction direction="left-to-right" evidence="11">
        <dbReference type="Rhea" id="RHEA:24810"/>
    </physiologicalReaction>
</comment>
<feature type="active site" description="Proton acceptor" evidence="15">
    <location>
        <position position="466"/>
    </location>
</feature>
<dbReference type="UniPathway" id="UPA00049">
    <property type="reaction ID" value="UER00061"/>
</dbReference>
<dbReference type="EMBL" id="LNGF01000006">
    <property type="protein sequence ID" value="KYC48387.1"/>
    <property type="molecule type" value="Genomic_DNA"/>
</dbReference>
<dbReference type="GO" id="GO:0005829">
    <property type="term" value="C:cytosol"/>
    <property type="evidence" value="ECO:0007669"/>
    <property type="project" value="TreeGrafter"/>
</dbReference>
<accession>A0A150J0Y2</accession>
<dbReference type="EMBL" id="LNGE01000009">
    <property type="protein sequence ID" value="KYC45877.1"/>
    <property type="molecule type" value="Genomic_DNA"/>
</dbReference>